<accession>A0A6J4UFR8</accession>
<proteinExistence type="predicted"/>
<dbReference type="EMBL" id="CADCWM010000167">
    <property type="protein sequence ID" value="CAA9547321.1"/>
    <property type="molecule type" value="Genomic_DNA"/>
</dbReference>
<protein>
    <submittedName>
        <fullName evidence="1">Uncharacterized protein</fullName>
    </submittedName>
</protein>
<sequence>MIKLMKKVGLSSEVGYVAGMASVIASIVVWRTGTNGSDQAGTQRLAIFVGLWAPTFWEIGNALKVEEK</sequence>
<name>A0A6J4UFR8_9BACT</name>
<gene>
    <name evidence="1" type="ORF">AVDCRST_MAG88-512</name>
</gene>
<evidence type="ECO:0000313" key="1">
    <source>
        <dbReference type="EMBL" id="CAA9547321.1"/>
    </source>
</evidence>
<dbReference type="AlphaFoldDB" id="A0A6J4UFR8"/>
<organism evidence="1">
    <name type="scientific">uncultured Thermomicrobiales bacterium</name>
    <dbReference type="NCBI Taxonomy" id="1645740"/>
    <lineage>
        <taxon>Bacteria</taxon>
        <taxon>Pseudomonadati</taxon>
        <taxon>Thermomicrobiota</taxon>
        <taxon>Thermomicrobia</taxon>
        <taxon>Thermomicrobiales</taxon>
        <taxon>environmental samples</taxon>
    </lineage>
</organism>
<reference evidence="1" key="1">
    <citation type="submission" date="2020-02" db="EMBL/GenBank/DDBJ databases">
        <authorList>
            <person name="Meier V. D."/>
        </authorList>
    </citation>
    <scope>NUCLEOTIDE SEQUENCE</scope>
    <source>
        <strain evidence="1">AVDCRST_MAG88</strain>
    </source>
</reference>